<gene>
    <name evidence="1" type="ORF">AMSG_08412</name>
</gene>
<protein>
    <submittedName>
        <fullName evidence="1">Uncharacterized protein</fullName>
    </submittedName>
</protein>
<dbReference type="GeneID" id="25567112"/>
<proteinExistence type="predicted"/>
<sequence length="124" mass="12925">MSARVGGATEECAREVALPCRVSYTRAEDGREDVTHVFELVVPGNYAVRPMMLSVNGGIFTANPAQIGPSGEPIGESEALLLVEAWTTRPEELATALADAIDARLAAGPTPAMGANELPGCVVM</sequence>
<dbReference type="AlphaFoldDB" id="A0A0L0DM12"/>
<evidence type="ECO:0000313" key="1">
    <source>
        <dbReference type="EMBL" id="KNC52433.1"/>
    </source>
</evidence>
<accession>A0A0L0DM12</accession>
<organism evidence="1 2">
    <name type="scientific">Thecamonas trahens ATCC 50062</name>
    <dbReference type="NCBI Taxonomy" id="461836"/>
    <lineage>
        <taxon>Eukaryota</taxon>
        <taxon>Apusozoa</taxon>
        <taxon>Apusomonadida</taxon>
        <taxon>Apusomonadidae</taxon>
        <taxon>Thecamonas</taxon>
    </lineage>
</organism>
<reference evidence="1 2" key="1">
    <citation type="submission" date="2010-05" db="EMBL/GenBank/DDBJ databases">
        <title>The Genome Sequence of Thecamonas trahens ATCC 50062.</title>
        <authorList>
            <consortium name="The Broad Institute Genome Sequencing Platform"/>
            <person name="Russ C."/>
            <person name="Cuomo C."/>
            <person name="Shea T."/>
            <person name="Young S.K."/>
            <person name="Zeng Q."/>
            <person name="Koehrsen M."/>
            <person name="Haas B."/>
            <person name="Borodovsky M."/>
            <person name="Guigo R."/>
            <person name="Alvarado L."/>
            <person name="Berlin A."/>
            <person name="Bochicchio J."/>
            <person name="Borenstein D."/>
            <person name="Chapman S."/>
            <person name="Chen Z."/>
            <person name="Freedman E."/>
            <person name="Gellesch M."/>
            <person name="Goldberg J."/>
            <person name="Griggs A."/>
            <person name="Gujja S."/>
            <person name="Heilman E."/>
            <person name="Heiman D."/>
            <person name="Hepburn T."/>
            <person name="Howarth C."/>
            <person name="Jen D."/>
            <person name="Larson L."/>
            <person name="Mehta T."/>
            <person name="Park D."/>
            <person name="Pearson M."/>
            <person name="Roberts A."/>
            <person name="Saif S."/>
            <person name="Shenoy N."/>
            <person name="Sisk P."/>
            <person name="Stolte C."/>
            <person name="Sykes S."/>
            <person name="Thomson T."/>
            <person name="Walk T."/>
            <person name="White J."/>
            <person name="Yandava C."/>
            <person name="Burger G."/>
            <person name="Gray M.W."/>
            <person name="Holland P.W.H."/>
            <person name="King N."/>
            <person name="Lang F.B.F."/>
            <person name="Roger A.J."/>
            <person name="Ruiz-Trillo I."/>
            <person name="Lander E."/>
            <person name="Nusbaum C."/>
        </authorList>
    </citation>
    <scope>NUCLEOTIDE SEQUENCE [LARGE SCALE GENOMIC DNA]</scope>
    <source>
        <strain evidence="1 2">ATCC 50062</strain>
    </source>
</reference>
<dbReference type="RefSeq" id="XP_013755474.1">
    <property type="nucleotide sequence ID" value="XM_013900020.1"/>
</dbReference>
<dbReference type="Proteomes" id="UP000054408">
    <property type="component" value="Unassembled WGS sequence"/>
</dbReference>
<name>A0A0L0DM12_THETB</name>
<keyword evidence="2" id="KW-1185">Reference proteome</keyword>
<dbReference type="EMBL" id="GL349472">
    <property type="protein sequence ID" value="KNC52433.1"/>
    <property type="molecule type" value="Genomic_DNA"/>
</dbReference>
<evidence type="ECO:0000313" key="2">
    <source>
        <dbReference type="Proteomes" id="UP000054408"/>
    </source>
</evidence>